<dbReference type="Pfam" id="PF12146">
    <property type="entry name" value="Hydrolase_4"/>
    <property type="match status" value="1"/>
</dbReference>
<feature type="domain" description="Serine aminopeptidase S33" evidence="1">
    <location>
        <begin position="186"/>
        <end position="273"/>
    </location>
</feature>
<keyword evidence="4" id="KW-1185">Reference proteome</keyword>
<reference evidence="3 4" key="1">
    <citation type="submission" date="2020-12" db="EMBL/GenBank/DDBJ databases">
        <title>HMF7856_wgs.fasta genome submission.</title>
        <authorList>
            <person name="Kang H."/>
            <person name="Kim H."/>
            <person name="Joh K."/>
        </authorList>
    </citation>
    <scope>NUCLEOTIDE SEQUENCE [LARGE SCALE GENOMIC DNA]</scope>
    <source>
        <strain evidence="3 4">HMF7856</strain>
    </source>
</reference>
<keyword evidence="3" id="KW-0378">Hydrolase</keyword>
<dbReference type="Gene3D" id="3.10.450.590">
    <property type="match status" value="1"/>
</dbReference>
<dbReference type="InterPro" id="IPR029058">
    <property type="entry name" value="AB_hydrolase_fold"/>
</dbReference>
<dbReference type="InterPro" id="IPR053145">
    <property type="entry name" value="AB_hydrolase_Est10"/>
</dbReference>
<dbReference type="RefSeq" id="WP_157525394.1">
    <property type="nucleotide sequence ID" value="NZ_CP066775.1"/>
</dbReference>
<dbReference type="GO" id="GO:0052689">
    <property type="term" value="F:carboxylic ester hydrolase activity"/>
    <property type="evidence" value="ECO:0007669"/>
    <property type="project" value="TreeGrafter"/>
</dbReference>
<dbReference type="PANTHER" id="PTHR43265">
    <property type="entry name" value="ESTERASE ESTD"/>
    <property type="match status" value="1"/>
</dbReference>
<dbReference type="SUPFAM" id="SSF53474">
    <property type="entry name" value="alpha/beta-Hydrolases"/>
    <property type="match status" value="1"/>
</dbReference>
<dbReference type="AlphaFoldDB" id="A0A6I4HZJ1"/>
<dbReference type="Gene3D" id="3.40.50.1820">
    <property type="entry name" value="alpha/beta hydrolase"/>
    <property type="match status" value="1"/>
</dbReference>
<proteinExistence type="predicted"/>
<protein>
    <submittedName>
        <fullName evidence="3">Alpha/beta hydrolase</fullName>
    </submittedName>
</protein>
<gene>
    <name evidence="3" type="ORF">GO620_010910</name>
</gene>
<name>A0A6I4HZJ1_9SPHI</name>
<evidence type="ECO:0000313" key="4">
    <source>
        <dbReference type="Proteomes" id="UP000429232"/>
    </source>
</evidence>
<evidence type="ECO:0000313" key="3">
    <source>
        <dbReference type="EMBL" id="QQL48688.1"/>
    </source>
</evidence>
<dbReference type="InterPro" id="IPR022742">
    <property type="entry name" value="Hydrolase_4"/>
</dbReference>
<dbReference type="KEGG" id="mgik:GO620_010910"/>
<dbReference type="EMBL" id="CP066775">
    <property type="protein sequence ID" value="QQL48688.1"/>
    <property type="molecule type" value="Genomic_DNA"/>
</dbReference>
<evidence type="ECO:0000259" key="2">
    <source>
        <dbReference type="Pfam" id="PF13026"/>
    </source>
</evidence>
<dbReference type="InterPro" id="IPR024981">
    <property type="entry name" value="DUF3887"/>
</dbReference>
<dbReference type="Proteomes" id="UP000429232">
    <property type="component" value="Chromosome"/>
</dbReference>
<dbReference type="PANTHER" id="PTHR43265:SF1">
    <property type="entry name" value="ESTERASE ESTD"/>
    <property type="match status" value="1"/>
</dbReference>
<feature type="domain" description="DUF3887" evidence="2">
    <location>
        <begin position="30"/>
        <end position="113"/>
    </location>
</feature>
<dbReference type="Pfam" id="PF13026">
    <property type="entry name" value="DUF3887"/>
    <property type="match status" value="1"/>
</dbReference>
<evidence type="ECO:0000259" key="1">
    <source>
        <dbReference type="Pfam" id="PF12146"/>
    </source>
</evidence>
<organism evidence="3 4">
    <name type="scientific">Mucilaginibacter ginkgonis</name>
    <dbReference type="NCBI Taxonomy" id="2682091"/>
    <lineage>
        <taxon>Bacteria</taxon>
        <taxon>Pseudomonadati</taxon>
        <taxon>Bacteroidota</taxon>
        <taxon>Sphingobacteriia</taxon>
        <taxon>Sphingobacteriales</taxon>
        <taxon>Sphingobacteriaceae</taxon>
        <taxon>Mucilaginibacter</taxon>
    </lineage>
</organism>
<accession>A0A6I4HZJ1</accession>
<sequence length="426" mass="46223">MKKLCFVFMITALTAQAQTGQAAYMQVVTKFKQFYNANQPDSIFAMFSPTVRTALPADKNNQMVGQLHSQLGDLKDITYARNDNGIAIYKASFDKSVLAMKLNVDDKNQIAGLFFDNYTDGATVQQTEALPGETPYISKGLFNAEISGTLLIPPGTGGKVPVVLIIAGSGPTDRDGNSPKLGINTNTYRMLAAALSKAGIASLRYDKKLVGKSVSGTKESQLKIEDYVEDASRIIGELHDDKRFSKVIVFGHSEGSLVGMLASADGPVAGFISAEGAGRPASVLLKEQMKSQPDYIATRVNTVLDSLAKGKVQNNVDVSLYALVRPSIQPYIMSWMRYGPALVMRRLKMPVLILQGTTDLQVSTVDAEKLKKGKSDAELDIIPNMNHILKDAPADRDKNLATYADPNLPLKPELVTDVLNFIGKLK</sequence>